<dbReference type="KEGG" id="xap:XA3_12800"/>
<evidence type="ECO:0000313" key="2">
    <source>
        <dbReference type="Proteomes" id="UP001321861"/>
    </source>
</evidence>
<protein>
    <submittedName>
        <fullName evidence="1">Uncharacterized protein</fullName>
    </submittedName>
</protein>
<keyword evidence="2" id="KW-1185">Reference proteome</keyword>
<dbReference type="AlphaFoldDB" id="A0AAU9D4Z1"/>
<name>A0AAU9D4Z1_9LACO</name>
<gene>
    <name evidence="1" type="ORF">XA3_12800</name>
</gene>
<dbReference type="RefSeq" id="WP_317634669.1">
    <property type="nucleotide sequence ID" value="NZ_AP026802.1"/>
</dbReference>
<dbReference type="EMBL" id="AP026802">
    <property type="protein sequence ID" value="BDR58839.1"/>
    <property type="molecule type" value="Genomic_DNA"/>
</dbReference>
<evidence type="ECO:0000313" key="1">
    <source>
        <dbReference type="EMBL" id="BDR58839.1"/>
    </source>
</evidence>
<accession>A0AAU9D4Z1</accession>
<dbReference type="Proteomes" id="UP001321861">
    <property type="component" value="Chromosome"/>
</dbReference>
<sequence length="325" mass="38722">MKELNALYLEVWPDLTEDEQKRNFQQIIRYFVSPLSEIQDLKPVERHFKNERFRVWEVVIDGLRYVFVPGKRDFLESYDWDSFCENNQLLFALDNHFNQAQADKFFKYASYYTIQKKHDPQQVSIDPFLVSVDAIPVSGQSVGYYDLYDGRQIIDSKIEMTYRNELTELFKTRQDTPHFFLQEDSLEKVAKVFKKSCLQPGQLMENFAKRGVDFISADEYYYLKSGGMMTFFPWGDVLDPATVDRLYYVPNRFGIKIKKDDNNYLLTDNPFRYLEGPVSQKGRLTKYVKYASFFDSGFVPDFDYFKEPIDNWQMEYRPVIRIKID</sequence>
<reference evidence="1 2" key="1">
    <citation type="journal article" date="2023" name="Microbiol. Spectr.">
        <title>Symbiosis of Carpenter Bees with Uncharacterized Lactic Acid Bacteria Showing NAD Auxotrophy.</title>
        <authorList>
            <person name="Kawasaki S."/>
            <person name="Ozawa K."/>
            <person name="Mori T."/>
            <person name="Yamamoto A."/>
            <person name="Ito M."/>
            <person name="Ohkuma M."/>
            <person name="Sakamoto M."/>
            <person name="Matsutani M."/>
        </authorList>
    </citation>
    <scope>NUCLEOTIDE SEQUENCE [LARGE SCALE GENOMIC DNA]</scope>
    <source>
        <strain evidence="1 2">XA3</strain>
    </source>
</reference>
<proteinExistence type="predicted"/>
<organism evidence="1 2">
    <name type="scientific">Xylocopilactobacillus apicola</name>
    <dbReference type="NCBI Taxonomy" id="2932184"/>
    <lineage>
        <taxon>Bacteria</taxon>
        <taxon>Bacillati</taxon>
        <taxon>Bacillota</taxon>
        <taxon>Bacilli</taxon>
        <taxon>Lactobacillales</taxon>
        <taxon>Lactobacillaceae</taxon>
        <taxon>Xylocopilactobacillus</taxon>
    </lineage>
</organism>